<dbReference type="Gene3D" id="3.90.1150.10">
    <property type="entry name" value="Aspartate Aminotransferase, domain 1"/>
    <property type="match status" value="1"/>
</dbReference>
<evidence type="ECO:0000313" key="5">
    <source>
        <dbReference type="Proteomes" id="UP000247555"/>
    </source>
</evidence>
<dbReference type="RefSeq" id="WP_110389501.1">
    <property type="nucleotide sequence ID" value="NZ_QJKI01000002.1"/>
</dbReference>
<dbReference type="InterPro" id="IPR015422">
    <property type="entry name" value="PyrdxlP-dep_Trfase_small"/>
</dbReference>
<evidence type="ECO:0000256" key="3">
    <source>
        <dbReference type="RuleBase" id="RU003560"/>
    </source>
</evidence>
<dbReference type="AlphaFoldDB" id="A0A318KU71"/>
<keyword evidence="2 3" id="KW-0663">Pyridoxal phosphate</keyword>
<dbReference type="SUPFAM" id="SSF53383">
    <property type="entry name" value="PLP-dependent transferases"/>
    <property type="match status" value="1"/>
</dbReference>
<accession>A0A318KU71</accession>
<dbReference type="OrthoDB" id="3398487at2"/>
<proteinExistence type="inferred from homology"/>
<dbReference type="GO" id="GO:0008483">
    <property type="term" value="F:transaminase activity"/>
    <property type="evidence" value="ECO:0007669"/>
    <property type="project" value="InterPro"/>
</dbReference>
<organism evidence="4 5">
    <name type="scientific">Rivihabitans pingtungensis</name>
    <dbReference type="NCBI Taxonomy" id="1054498"/>
    <lineage>
        <taxon>Bacteria</taxon>
        <taxon>Pseudomonadati</taxon>
        <taxon>Pseudomonadota</taxon>
        <taxon>Betaproteobacteria</taxon>
        <taxon>Neisseriales</taxon>
        <taxon>Aquaspirillaceae</taxon>
        <taxon>Rivihabitans</taxon>
    </lineage>
</organism>
<gene>
    <name evidence="4" type="ORF">DFR34_10214</name>
</gene>
<evidence type="ECO:0000256" key="2">
    <source>
        <dbReference type="ARBA" id="ARBA00022898"/>
    </source>
</evidence>
<dbReference type="NCBIfam" id="NF005453">
    <property type="entry name" value="PRK07046.1"/>
    <property type="match status" value="1"/>
</dbReference>
<dbReference type="EMBL" id="QJKI01000002">
    <property type="protein sequence ID" value="PXX81179.1"/>
    <property type="molecule type" value="Genomic_DNA"/>
</dbReference>
<evidence type="ECO:0000313" key="4">
    <source>
        <dbReference type="EMBL" id="PXX81179.1"/>
    </source>
</evidence>
<dbReference type="PANTHER" id="PTHR43713">
    <property type="entry name" value="GLUTAMATE-1-SEMIALDEHYDE 2,1-AMINOMUTASE"/>
    <property type="match status" value="1"/>
</dbReference>
<dbReference type="PANTHER" id="PTHR43713:SF3">
    <property type="entry name" value="GLUTAMATE-1-SEMIALDEHYDE 2,1-AMINOMUTASE 1, CHLOROPLASTIC-RELATED"/>
    <property type="match status" value="1"/>
</dbReference>
<comment type="cofactor">
    <cofactor evidence="1">
        <name>pyridoxal 5'-phosphate</name>
        <dbReference type="ChEBI" id="CHEBI:597326"/>
    </cofactor>
</comment>
<dbReference type="InterPro" id="IPR015421">
    <property type="entry name" value="PyrdxlP-dep_Trfase_major"/>
</dbReference>
<keyword evidence="5" id="KW-1185">Reference proteome</keyword>
<reference evidence="4 5" key="1">
    <citation type="submission" date="2018-05" db="EMBL/GenBank/DDBJ databases">
        <title>Genomic Encyclopedia of Type Strains, Phase IV (KMG-IV): sequencing the most valuable type-strain genomes for metagenomic binning, comparative biology and taxonomic classification.</title>
        <authorList>
            <person name="Goeker M."/>
        </authorList>
    </citation>
    <scope>NUCLEOTIDE SEQUENCE [LARGE SCALE GENOMIC DNA]</scope>
    <source>
        <strain evidence="4 5">DSM 29661</strain>
    </source>
</reference>
<dbReference type="GO" id="GO:0030170">
    <property type="term" value="F:pyridoxal phosphate binding"/>
    <property type="evidence" value="ECO:0007669"/>
    <property type="project" value="InterPro"/>
</dbReference>
<comment type="caution">
    <text evidence="4">The sequence shown here is derived from an EMBL/GenBank/DDBJ whole genome shotgun (WGS) entry which is preliminary data.</text>
</comment>
<evidence type="ECO:0000256" key="1">
    <source>
        <dbReference type="ARBA" id="ARBA00001933"/>
    </source>
</evidence>
<comment type="similarity">
    <text evidence="3">Belongs to the class-III pyridoxal-phosphate-dependent aminotransferase family.</text>
</comment>
<name>A0A318KU71_9NEIS</name>
<dbReference type="Gene3D" id="3.40.640.10">
    <property type="entry name" value="Type I PLP-dependent aspartate aminotransferase-like (Major domain)"/>
    <property type="match status" value="1"/>
</dbReference>
<dbReference type="Proteomes" id="UP000247555">
    <property type="component" value="Unassembled WGS sequence"/>
</dbReference>
<dbReference type="InterPro" id="IPR015424">
    <property type="entry name" value="PyrdxlP-dep_Trfase"/>
</dbReference>
<dbReference type="Pfam" id="PF00202">
    <property type="entry name" value="Aminotran_3"/>
    <property type="match status" value="1"/>
</dbReference>
<dbReference type="InterPro" id="IPR005814">
    <property type="entry name" value="Aminotrans_3"/>
</dbReference>
<protein>
    <submittedName>
        <fullName evidence="4">Glutamate-1-semialdehyde 2,1-aminomutase</fullName>
    </submittedName>
</protein>
<sequence>MPQVFSPARVAALTERERADYIAQRPRSAALAAGSGHLLSGVPMHWMRDWGTPFPLYIDHAQGAQCVDVDGHVYTDFCLGDTGAMFGHSPAPVAAAIAERAARGYSCMLPGADANWVGAHLAERFGLPVWQIATTATDANRFVLRWARGLSGRPVVVVFDGCYHGTVDDTLVRQDADGRTVARSGLVGQVADLGQYTRVVPFNDLAALHAALAPGDVACVLTEPALTNIGMVLPDEGFLAGVRQLTRQHGALLVIDETHTISTGYAGYSGQIGLEPDMLVLGKPIAGGLPAAVYGMSAEVAARAEALLASKPDGHSGMGTTLSANLFTLAAMRANLEQVMTRDAYALTTPRAARLADALRALFARHRLPWCVTQIGARCEFQFCPTPPRTGAEAEAAMDHALERLIHLSLLNQGVLITPFHNMMLVCPDTPETAITALVDGVEAVLEALRG</sequence>